<name>A0ABW9GAW7_9GAMM</name>
<dbReference type="EMBL" id="JBEQCT010000011">
    <property type="protein sequence ID" value="MFM2486796.1"/>
    <property type="molecule type" value="Genomic_DNA"/>
</dbReference>
<dbReference type="PANTHER" id="PTHR43420:SF51">
    <property type="entry name" value="PEPTIDYL-LYSINE N-ACETYLTRANSFERASE YIAC"/>
    <property type="match status" value="1"/>
</dbReference>
<dbReference type="PANTHER" id="PTHR43420">
    <property type="entry name" value="ACETYLTRANSFERASE"/>
    <property type="match status" value="1"/>
</dbReference>
<dbReference type="InterPro" id="IPR016181">
    <property type="entry name" value="Acyl_CoA_acyltransferase"/>
</dbReference>
<evidence type="ECO:0000313" key="4">
    <source>
        <dbReference type="EMBL" id="MFM2486796.1"/>
    </source>
</evidence>
<dbReference type="Pfam" id="PF00583">
    <property type="entry name" value="Acetyltransf_1"/>
    <property type="match status" value="1"/>
</dbReference>
<feature type="domain" description="N-acetyltransferase" evidence="3">
    <location>
        <begin position="1"/>
        <end position="123"/>
    </location>
</feature>
<dbReference type="RefSeq" id="WP_408625094.1">
    <property type="nucleotide sequence ID" value="NZ_JBEQCT010000011.1"/>
</dbReference>
<sequence>MKVCAATLKTTVLIIIKNAQNSVQNMMLGAFSDQQLIGLCGLISFEHHQVKLVQMYVKSSHQGQSVGKKLLNMAKQCLKQLDADTLCLGVYPHNTSALSLYEKQGFTQVGHGNGEIMMRYHRPTSPI</sequence>
<gene>
    <name evidence="4" type="ORF">ABUE30_17325</name>
</gene>
<dbReference type="InterPro" id="IPR050680">
    <property type="entry name" value="YpeA/RimI_acetyltransf"/>
</dbReference>
<comment type="caution">
    <text evidence="4">The sequence shown here is derived from an EMBL/GenBank/DDBJ whole genome shotgun (WGS) entry which is preliminary data.</text>
</comment>
<evidence type="ECO:0000313" key="5">
    <source>
        <dbReference type="Proteomes" id="UP001629953"/>
    </source>
</evidence>
<evidence type="ECO:0000256" key="1">
    <source>
        <dbReference type="ARBA" id="ARBA00022679"/>
    </source>
</evidence>
<dbReference type="InterPro" id="IPR000182">
    <property type="entry name" value="GNAT_dom"/>
</dbReference>
<evidence type="ECO:0000259" key="3">
    <source>
        <dbReference type="PROSITE" id="PS51186"/>
    </source>
</evidence>
<proteinExistence type="predicted"/>
<keyword evidence="1" id="KW-0808">Transferase</keyword>
<protein>
    <submittedName>
        <fullName evidence="4">GNAT family N-acetyltransferase</fullName>
    </submittedName>
</protein>
<keyword evidence="5" id="KW-1185">Reference proteome</keyword>
<keyword evidence="2" id="KW-0012">Acyltransferase</keyword>
<accession>A0ABW9GAW7</accession>
<dbReference type="Proteomes" id="UP001629953">
    <property type="component" value="Unassembled WGS sequence"/>
</dbReference>
<evidence type="ECO:0000256" key="2">
    <source>
        <dbReference type="ARBA" id="ARBA00023315"/>
    </source>
</evidence>
<reference evidence="4 5" key="1">
    <citation type="journal article" date="2013" name="Int. J. Syst. Evol. Microbiol.">
        <title>Celerinatantimonas yamalensis sp. nov., a cold-adapted diazotrophic bacterium from a cold permafrost brine.</title>
        <authorList>
            <person name="Shcherbakova V."/>
            <person name="Chuvilskaya N."/>
            <person name="Rivkina E."/>
            <person name="Demidov N."/>
            <person name="Uchaeva V."/>
            <person name="Suetin S."/>
            <person name="Suzina N."/>
            <person name="Gilichinsky D."/>
        </authorList>
    </citation>
    <scope>NUCLEOTIDE SEQUENCE [LARGE SCALE GENOMIC DNA]</scope>
    <source>
        <strain evidence="4 5">C7</strain>
    </source>
</reference>
<dbReference type="Gene3D" id="3.40.630.30">
    <property type="match status" value="1"/>
</dbReference>
<organism evidence="4 5">
    <name type="scientific">Celerinatantimonas yamalensis</name>
    <dbReference type="NCBI Taxonomy" id="559956"/>
    <lineage>
        <taxon>Bacteria</taxon>
        <taxon>Pseudomonadati</taxon>
        <taxon>Pseudomonadota</taxon>
        <taxon>Gammaproteobacteria</taxon>
        <taxon>Celerinatantimonadaceae</taxon>
        <taxon>Celerinatantimonas</taxon>
    </lineage>
</organism>
<dbReference type="SUPFAM" id="SSF55729">
    <property type="entry name" value="Acyl-CoA N-acyltransferases (Nat)"/>
    <property type="match status" value="1"/>
</dbReference>
<dbReference type="CDD" id="cd04301">
    <property type="entry name" value="NAT_SF"/>
    <property type="match status" value="1"/>
</dbReference>
<dbReference type="PROSITE" id="PS51186">
    <property type="entry name" value="GNAT"/>
    <property type="match status" value="1"/>
</dbReference>